<dbReference type="EMBL" id="JAETWB010000012">
    <property type="protein sequence ID" value="MBL6080323.1"/>
    <property type="molecule type" value="Genomic_DNA"/>
</dbReference>
<accession>A0ABS1U6Q3</accession>
<keyword evidence="5" id="KW-1185">Reference proteome</keyword>
<comment type="caution">
    <text evidence="4">The sequence shown here is derived from an EMBL/GenBank/DDBJ whole genome shotgun (WGS) entry which is preliminary data.</text>
</comment>
<name>A0ABS1U6Q3_9PROT</name>
<proteinExistence type="inferred from homology"/>
<evidence type="ECO:0000256" key="2">
    <source>
        <dbReference type="ARBA" id="ARBA00010742"/>
    </source>
</evidence>
<dbReference type="Proteomes" id="UP000660885">
    <property type="component" value="Unassembled WGS sequence"/>
</dbReference>
<protein>
    <submittedName>
        <fullName evidence="4">ABC transporter substrate-binding protein</fullName>
    </submittedName>
</protein>
<gene>
    <name evidence="4" type="ORF">JMJ56_20100</name>
</gene>
<dbReference type="Pfam" id="PF13379">
    <property type="entry name" value="NMT1_2"/>
    <property type="match status" value="1"/>
</dbReference>
<evidence type="ECO:0000313" key="4">
    <source>
        <dbReference type="EMBL" id="MBL6080323.1"/>
    </source>
</evidence>
<dbReference type="PANTHER" id="PTHR30024:SF47">
    <property type="entry name" value="TAURINE-BINDING PERIPLASMIC PROTEIN"/>
    <property type="match status" value="1"/>
</dbReference>
<dbReference type="SUPFAM" id="SSF53850">
    <property type="entry name" value="Periplasmic binding protein-like II"/>
    <property type="match status" value="1"/>
</dbReference>
<evidence type="ECO:0000256" key="1">
    <source>
        <dbReference type="ARBA" id="ARBA00004418"/>
    </source>
</evidence>
<organism evidence="4 5">
    <name type="scientific">Belnapia arida</name>
    <dbReference type="NCBI Taxonomy" id="2804533"/>
    <lineage>
        <taxon>Bacteria</taxon>
        <taxon>Pseudomonadati</taxon>
        <taxon>Pseudomonadota</taxon>
        <taxon>Alphaproteobacteria</taxon>
        <taxon>Acetobacterales</taxon>
        <taxon>Roseomonadaceae</taxon>
        <taxon>Belnapia</taxon>
    </lineage>
</organism>
<dbReference type="Gene3D" id="3.40.190.10">
    <property type="entry name" value="Periplasmic binding protein-like II"/>
    <property type="match status" value="2"/>
</dbReference>
<evidence type="ECO:0000256" key="3">
    <source>
        <dbReference type="ARBA" id="ARBA00022729"/>
    </source>
</evidence>
<evidence type="ECO:0000313" key="5">
    <source>
        <dbReference type="Proteomes" id="UP000660885"/>
    </source>
</evidence>
<reference evidence="4 5" key="1">
    <citation type="submission" date="2021-01" db="EMBL/GenBank/DDBJ databases">
        <title>Belnapia mucosa sp. nov. and Belnapia arida sp. nov., isolated from the Tabernas Desert (Almeria, Spain).</title>
        <authorList>
            <person name="Molina-Menor E."/>
            <person name="Vidal-Verdu A."/>
            <person name="Calonge A."/>
            <person name="Satari L."/>
            <person name="Pereto J."/>
            <person name="Porcar M."/>
        </authorList>
    </citation>
    <scope>NUCLEOTIDE SEQUENCE [LARGE SCALE GENOMIC DNA]</scope>
    <source>
        <strain evidence="4 5">T18</strain>
    </source>
</reference>
<sequence>MAIGPSLGHAQGAATLKSSHGTGFCNLNLFLAHALQLSKQDGVGLDFVNAPTFAEQVTFLGIGQTNIGVLPYTSALSLIDGGAPIKIVAGGGVEGCVLVARPGLDTAQKLRGKTLGTFQLDTLEVLPYDWLKKHGVSLRDVTVRYMGSTPEAAEAFRAGALDWIATIEPYGTALLNDVPGAVKLSDGTDLYGKGYTDCVLCARTEVVERNPRGAKAIIKAMMQAQAMFEKSPEEALPKLVGTYYKTSMENARLASNKQPSVVDARNQTDFILSRVQSLIEMGYAKKAPDRSAIDWTLLEQVIAENPDLYKSLKWKSAA</sequence>
<comment type="similarity">
    <text evidence="2">Belongs to the bacterial solute-binding protein SsuA/TauA family.</text>
</comment>
<comment type="subcellular location">
    <subcellularLocation>
        <location evidence="1">Periplasm</location>
    </subcellularLocation>
</comment>
<dbReference type="PANTHER" id="PTHR30024">
    <property type="entry name" value="ALIPHATIC SULFONATES-BINDING PROTEIN-RELATED"/>
    <property type="match status" value="1"/>
</dbReference>
<keyword evidence="3" id="KW-0732">Signal</keyword>